<gene>
    <name evidence="8" type="ORF">PTPV-Aus-051</name>
</gene>
<keyword evidence="2 7" id="KW-0812">Transmembrane</keyword>
<evidence type="ECO:0000256" key="2">
    <source>
        <dbReference type="ARBA" id="ARBA00022692"/>
    </source>
</evidence>
<evidence type="ECO:0000256" key="1">
    <source>
        <dbReference type="ARBA" id="ARBA00004385"/>
    </source>
</evidence>
<dbReference type="RefSeq" id="YP_009268766.1">
    <property type="nucleotide sequence ID" value="NC_030656.1"/>
</dbReference>
<evidence type="ECO:0000256" key="3">
    <source>
        <dbReference type="ARBA" id="ARBA00022844"/>
    </source>
</evidence>
<evidence type="ECO:0000256" key="6">
    <source>
        <dbReference type="ARBA" id="ARBA00023136"/>
    </source>
</evidence>
<feature type="transmembrane region" description="Helical" evidence="7">
    <location>
        <begin position="6"/>
        <end position="28"/>
    </location>
</feature>
<dbReference type="EMBL" id="KU980965">
    <property type="protein sequence ID" value="ANS71135.1"/>
    <property type="molecule type" value="Genomic_DNA"/>
</dbReference>
<dbReference type="GeneID" id="28340378"/>
<dbReference type="InterPro" id="IPR006803">
    <property type="entry name" value="Poxvirus_I5"/>
</dbReference>
<name>A0A1B1MRH3_9POXV</name>
<proteinExistence type="predicted"/>
<evidence type="ECO:0000313" key="8">
    <source>
        <dbReference type="EMBL" id="ANS71135.1"/>
    </source>
</evidence>
<dbReference type="KEGG" id="vg:28340378"/>
<keyword evidence="3" id="KW-0946">Virion</keyword>
<reference evidence="8 9" key="1">
    <citation type="journal article" date="2016" name="J. Gen. Virol.">
        <title>Genomic characterization of a novel poxvirus from a flying fox: evidence for a new genus?</title>
        <authorList>
            <person name="O'Dea M.A."/>
            <person name="Tu S.L."/>
            <person name="Pang S."/>
            <person name="De Ridder T."/>
            <person name="Jackson B."/>
            <person name="Upton C."/>
        </authorList>
    </citation>
    <scope>NUCLEOTIDE SEQUENCE [LARGE SCALE GENOMIC DNA]</scope>
    <source>
        <strain evidence="8 9">Australia</strain>
    </source>
</reference>
<keyword evidence="6 7" id="KW-0472">Membrane</keyword>
<feature type="transmembrane region" description="Helical" evidence="7">
    <location>
        <begin position="49"/>
        <end position="70"/>
    </location>
</feature>
<dbReference type="GO" id="GO:0055036">
    <property type="term" value="C:virion membrane"/>
    <property type="evidence" value="ECO:0007669"/>
    <property type="project" value="UniProtKB-SubCell"/>
</dbReference>
<evidence type="ECO:0000256" key="4">
    <source>
        <dbReference type="ARBA" id="ARBA00022921"/>
    </source>
</evidence>
<keyword evidence="5 7" id="KW-1133">Transmembrane helix</keyword>
<protein>
    <submittedName>
        <fullName evidence="8">Imv protein</fullName>
    </submittedName>
</protein>
<keyword evidence="4" id="KW-0426">Late protein</keyword>
<accession>A0A1B1MRH3</accession>
<evidence type="ECO:0000256" key="7">
    <source>
        <dbReference type="SAM" id="Phobius"/>
    </source>
</evidence>
<evidence type="ECO:0000313" key="9">
    <source>
        <dbReference type="Proteomes" id="UP000203626"/>
    </source>
</evidence>
<dbReference type="Proteomes" id="UP000203626">
    <property type="component" value="Segment"/>
</dbReference>
<comment type="subcellular location">
    <subcellularLocation>
        <location evidence="1">Virion membrane</location>
        <topology evidence="1">Multi-pass membrane protein</topology>
    </subcellularLocation>
</comment>
<keyword evidence="9" id="KW-1185">Reference proteome</keyword>
<evidence type="ECO:0000256" key="5">
    <source>
        <dbReference type="ARBA" id="ARBA00022989"/>
    </source>
</evidence>
<organism evidence="8 9">
    <name type="scientific">Pteropox virus</name>
    <dbReference type="NCBI Taxonomy" id="1873698"/>
    <lineage>
        <taxon>Viruses</taxon>
        <taxon>Varidnaviria</taxon>
        <taxon>Bamfordvirae</taxon>
        <taxon>Nucleocytoviricota</taxon>
        <taxon>Pokkesviricetes</taxon>
        <taxon>Chitovirales</taxon>
        <taxon>Poxviridae</taxon>
        <taxon>Chordopoxvirinae</taxon>
        <taxon>Pteropopoxvirus</taxon>
        <taxon>Pteropopoxvirus pteropox</taxon>
    </lineage>
</organism>
<dbReference type="OrthoDB" id="24908at10239"/>
<sequence>MNKYDIASIIAVTFLALIMVISGSVLLFKLVAPTRLVSFISPAKARFMYFMEVLAVNLFVPGTIALYVNYMNALFKK</sequence>
<dbReference type="Pfam" id="PF04713">
    <property type="entry name" value="Pox_I5"/>
    <property type="match status" value="1"/>
</dbReference>